<dbReference type="PROSITE" id="PS51257">
    <property type="entry name" value="PROKAR_LIPOPROTEIN"/>
    <property type="match status" value="1"/>
</dbReference>
<evidence type="ECO:0000313" key="1">
    <source>
        <dbReference type="EMBL" id="MBK9717139.1"/>
    </source>
</evidence>
<sequence>MSRKLLYFSLFVLIISISCDKDCGNNAEFNLSCANKENTLQGSWNYYMKYKTYINNVFFYEGLIRRNYHFEDNKLYYPYFNQSSIDTILIGPYGYNCMNDSLRVELRNNLCESSHLKLYFISNDEINIQQLSERCIGFINNDTITYIYSIGKMLRYK</sequence>
<reference evidence="1 2" key="1">
    <citation type="submission" date="2020-10" db="EMBL/GenBank/DDBJ databases">
        <title>Connecting structure to function with the recovery of over 1000 high-quality activated sludge metagenome-assembled genomes encoding full-length rRNA genes using long-read sequencing.</title>
        <authorList>
            <person name="Singleton C.M."/>
            <person name="Petriglieri F."/>
            <person name="Kristensen J.M."/>
            <person name="Kirkegaard R.H."/>
            <person name="Michaelsen T.Y."/>
            <person name="Andersen M.H."/>
            <person name="Karst S.M."/>
            <person name="Dueholm M.S."/>
            <person name="Nielsen P.H."/>
            <person name="Albertsen M."/>
        </authorList>
    </citation>
    <scope>NUCLEOTIDE SEQUENCE [LARGE SCALE GENOMIC DNA]</scope>
    <source>
        <strain evidence="1">Ribe_18-Q3-R11-54_BAT3C.373</strain>
    </source>
</reference>
<organism evidence="1 2">
    <name type="scientific">Candidatus Defluviibacterium haderslevense</name>
    <dbReference type="NCBI Taxonomy" id="2981993"/>
    <lineage>
        <taxon>Bacteria</taxon>
        <taxon>Pseudomonadati</taxon>
        <taxon>Bacteroidota</taxon>
        <taxon>Saprospiria</taxon>
        <taxon>Saprospirales</taxon>
        <taxon>Saprospiraceae</taxon>
        <taxon>Candidatus Defluviibacterium</taxon>
    </lineage>
</organism>
<comment type="caution">
    <text evidence="1">The sequence shown here is derived from an EMBL/GenBank/DDBJ whole genome shotgun (WGS) entry which is preliminary data.</text>
</comment>
<proteinExistence type="predicted"/>
<protein>
    <submittedName>
        <fullName evidence="1">Uncharacterized protein</fullName>
    </submittedName>
</protein>
<evidence type="ECO:0000313" key="2">
    <source>
        <dbReference type="Proteomes" id="UP000808349"/>
    </source>
</evidence>
<dbReference type="AlphaFoldDB" id="A0A9D7S9C7"/>
<dbReference type="Proteomes" id="UP000808349">
    <property type="component" value="Unassembled WGS sequence"/>
</dbReference>
<accession>A0A9D7S9C7</accession>
<dbReference type="EMBL" id="JADKFW010000004">
    <property type="protein sequence ID" value="MBK9717139.1"/>
    <property type="molecule type" value="Genomic_DNA"/>
</dbReference>
<gene>
    <name evidence="1" type="ORF">IPO85_06440</name>
</gene>
<name>A0A9D7S9C7_9BACT</name>